<dbReference type="EMBL" id="JAQJAN010000012">
    <property type="protein sequence ID" value="KAJ5716144.1"/>
    <property type="molecule type" value="Genomic_DNA"/>
</dbReference>
<evidence type="ECO:0000259" key="9">
    <source>
        <dbReference type="PROSITE" id="PS52004"/>
    </source>
</evidence>
<dbReference type="PROSITE" id="PS50075">
    <property type="entry name" value="CARRIER"/>
    <property type="match status" value="1"/>
</dbReference>
<dbReference type="InterPro" id="IPR036291">
    <property type="entry name" value="NAD(P)-bd_dom_sf"/>
</dbReference>
<dbReference type="GO" id="GO:1901336">
    <property type="term" value="P:lactone biosynthetic process"/>
    <property type="evidence" value="ECO:0007669"/>
    <property type="project" value="UniProtKB-ARBA"/>
</dbReference>
<reference evidence="11" key="2">
    <citation type="submission" date="2023-01" db="EMBL/GenBank/DDBJ databases">
        <authorList>
            <person name="Petersen C."/>
        </authorList>
    </citation>
    <scope>NUCLEOTIDE SEQUENCE</scope>
    <source>
        <strain evidence="11">IBT 17514</strain>
    </source>
</reference>
<evidence type="ECO:0000256" key="3">
    <source>
        <dbReference type="ARBA" id="ARBA00022679"/>
    </source>
</evidence>
<dbReference type="CDD" id="cd00833">
    <property type="entry name" value="PKS"/>
    <property type="match status" value="1"/>
</dbReference>
<organism evidence="11 12">
    <name type="scientific">Penicillium malachiteum</name>
    <dbReference type="NCBI Taxonomy" id="1324776"/>
    <lineage>
        <taxon>Eukaryota</taxon>
        <taxon>Fungi</taxon>
        <taxon>Dikarya</taxon>
        <taxon>Ascomycota</taxon>
        <taxon>Pezizomycotina</taxon>
        <taxon>Eurotiomycetes</taxon>
        <taxon>Eurotiomycetidae</taxon>
        <taxon>Eurotiales</taxon>
        <taxon>Aspergillaceae</taxon>
        <taxon>Penicillium</taxon>
    </lineage>
</organism>
<dbReference type="InterPro" id="IPR057326">
    <property type="entry name" value="KR_dom"/>
</dbReference>
<feature type="domain" description="Carrier" evidence="8">
    <location>
        <begin position="2376"/>
        <end position="2462"/>
    </location>
</feature>
<dbReference type="GO" id="GO:0031177">
    <property type="term" value="F:phosphopantetheine binding"/>
    <property type="evidence" value="ECO:0007669"/>
    <property type="project" value="InterPro"/>
</dbReference>
<dbReference type="CDD" id="cd02440">
    <property type="entry name" value="AdoMet_MTases"/>
    <property type="match status" value="1"/>
</dbReference>
<feature type="region of interest" description="N-terminal hotdog fold" evidence="7">
    <location>
        <begin position="924"/>
        <end position="1054"/>
    </location>
</feature>
<dbReference type="SUPFAM" id="SSF52151">
    <property type="entry name" value="FabD/lysophospholipase-like"/>
    <property type="match status" value="1"/>
</dbReference>
<dbReference type="InterPro" id="IPR032821">
    <property type="entry name" value="PKS_assoc"/>
</dbReference>
<evidence type="ECO:0000256" key="1">
    <source>
        <dbReference type="ARBA" id="ARBA00022450"/>
    </source>
</evidence>
<dbReference type="InterPro" id="IPR014043">
    <property type="entry name" value="Acyl_transferase_dom"/>
</dbReference>
<dbReference type="PANTHER" id="PTHR43775">
    <property type="entry name" value="FATTY ACID SYNTHASE"/>
    <property type="match status" value="1"/>
</dbReference>
<feature type="domain" description="PKS/mFAS DH" evidence="10">
    <location>
        <begin position="924"/>
        <end position="1208"/>
    </location>
</feature>
<dbReference type="PROSITE" id="PS52004">
    <property type="entry name" value="KS3_2"/>
    <property type="match status" value="1"/>
</dbReference>
<dbReference type="Gene3D" id="3.10.129.110">
    <property type="entry name" value="Polyketide synthase dehydratase"/>
    <property type="match status" value="1"/>
</dbReference>
<dbReference type="InterPro" id="IPR020843">
    <property type="entry name" value="ER"/>
</dbReference>
<evidence type="ECO:0000256" key="2">
    <source>
        <dbReference type="ARBA" id="ARBA00022553"/>
    </source>
</evidence>
<dbReference type="PANTHER" id="PTHR43775:SF28">
    <property type="entry name" value="SYNTHASE, PUTATIVE-RELATED"/>
    <property type="match status" value="1"/>
</dbReference>
<dbReference type="SUPFAM" id="SSF55048">
    <property type="entry name" value="Probable ACP-binding domain of malonyl-CoA ACP transacylase"/>
    <property type="match status" value="1"/>
</dbReference>
<dbReference type="InterPro" id="IPR029063">
    <property type="entry name" value="SAM-dependent_MTases_sf"/>
</dbReference>
<dbReference type="SMART" id="SM00827">
    <property type="entry name" value="PKS_AT"/>
    <property type="match status" value="1"/>
</dbReference>
<proteinExistence type="predicted"/>
<feature type="domain" description="Ketosynthase family 3 (KS3)" evidence="9">
    <location>
        <begin position="40"/>
        <end position="462"/>
    </location>
</feature>
<dbReference type="SMART" id="SM00825">
    <property type="entry name" value="PKS_KS"/>
    <property type="match status" value="1"/>
</dbReference>
<keyword evidence="1" id="KW-0596">Phosphopantetheine</keyword>
<sequence length="2471" mass="271612">MVTFIADVNSSSAHAPIENSISNESSSSDIILNARHVPPSMPIAICGMSVRLPGGIHSPQQLWEFLLAKRDARGPVPKSRYNASAYFSDAAKPGSTRTEHGYFLDDSIDIATVDTSFFNMGKLEVERMDPHQRQMLEVARECMEDAGMTNYRGKAIGCYMGSFGEDWVEAFAKENQQYGLHRVSGYGDFVLANRVSYELDLMGPSITIRTACSASLVALNEACSAIAKGDCEGAIVGGANLILGPGMTAAMSEQGVLSPDGCCKSFSADANGYARGEAISAIFIKPLDDAIRDGNTVRAVIRATATNSDGRGTGGMQVPDALAQEKLIRHAYQSAGITDLSQTAYVECHGTGTPVGDPIEATAVGSVFGPTGGVQIGSVKSNLGHSEGASGLTSVIKSVLALENRIIPPSLHLGRPNPAIPWDSYQLSVPTEAVSWPESRSERISVNSFGIGGSNAHVVLDSARSFGLLSVSTRPTTTPQLLLYSATSVESLKRIISSYGDYVSKNPDRLSDLAFTLANKREHLPHRAYAVVDLFGGVTSSLTFKTNAVPSIAMIFTGQGAQWAEMGRCMFCCNTFPTFTETLQSLDMHLQTLRHPPTWSIEDEIKKPAKLSSLNSAEISQPLCTAIQIALIDTLASIGVSPTAVIGHSSGEIAAAYAAGAIERYQAIELAFYRGYATKLQTRHGSMAAIGMGAKEVQGYLQTGLVIACENSPRSVTLSGDTEAVEAAVSRIKADHRGVLARLLRVDKAYHSHHMAEIGSSYHSLIQNISAKAPQSLFFSSVEDGKLVRDASLGPDYWQKNLESPVLFRSAVLSLLRHEVSRNMVFLEIGPHSALEGPLRQIQSETSNTSPYSPTLIRNKNDVESLLGTIGKLHSLKYPLELKKVIPSGSTLPDLPRYPWDHSKRYWYESRLTKEWRYPAHRHHNLLGRRVAESTDFDVSFRNLFHMDNAPWMRDHKIGTDIIFPFAGYAEMIGEALRQLNGSQSGFKLRRAVISTALVLQDNGSPVEIMTTMRRNRLTDAADSDWWEFTIASHNGSSWIKHCFGEGKSHSDESFLEQKISHLFRRVPTSTCYNAMARAGLNYGPTFQRLGGVCADTLRQEATAEVTTRDYDSRDYHLHPSIIDASLQLYSAAATKGYANAPARMMIPTRIEEIYISSCYENIQLRVSANNTPNGSIIGNGECATYDGRIVLRASGVKLSCVQDDPAKGPDGFARLEWGPHIDFMDMASLIKPPTYDRGAYMDLLTELSHLCMVQSRRTIETLDTSLVHLHKYRDWINHQLQSVDVQHLEELQSELIEYKIDSMVSNLNYPLASVAALAIQKICRNVPKFFTSELEPLDILLADDTLTELYALMDQCDQSQLLKHLAHRKPNLRILELGAGTGGSTAHVLSTLTADKRTMYSRYTFTDISAGFFPAAKERFKMYSSIEYTTLDISKDPSEQGFDGRKYDVIIASNVIHATVCLNETLCNVRKLLEPSGHFILNELMPTHKWVNYIWGVLPGWWCGETDGRIDEPYISIERWRDALTVAGFSAPEAVVFDAKEPYQLGAVIVARPDLEALSKKRVTLLALRQSSPVKLLQEELVSRGYVVDYREIADTPMPAWQDVIAMLDEEVSFFEDMDDQRLNSFKRVVEDLKDSRLLWVTGLSQIQCQDPQFAQINGIARSIRLETLVEFGTCEVDDINSSTSKIVDVFEKFKLRQDGEILKPDYEYAIMNNVVHVGRFYSFSPEKELLQSKSGNSIALQVGKLGRLSSLHWSYQDTRVLRNDDVEVEVHATGLNFKDVLCALDIIEAPGTGLGLEAAGVVRRTGPNVRDLQVGDRVMLLSSGCFSTDVVVSEKVCERIPAGLSFEDAATMPCVFATAVYSLFEVGNLQTGQSILIHSACGGVGLAAIQLAQMAGARIFATVGSEEKIKFLVDRYDLSRKNIFNSRDISFAENVMKATDDEGVDLALNSLSGEMLHATWSCIGEFGKMVDISKRDAIGFGKLDMAHFIPNRSYSCVDLDHICRKRPNVAKKLLKQISHLLKERYIHPIRPIQTFNADSILDAFRYMQQGIHLGKIVVTMRNPTGGLTVQSNIQAQRAPISFNSAGVYLLVGGLGGVGRSVSTWMAAHGARHLIYLSPSAGAKLSHCEFAKELLSMGCHVDFVQGDVSSLKDVIKAVTRSEGRLKGILQMCMALDNQTLARMTSKEWNFVVDPKVKGTWNLHNASTSANCDLDFFVMFSSISGICGQPGQTNYAGANTFLDAFSQYRLNLGLPACSIEVGAVEEVGFLAEHEGIRQQLRASNALPAAVSESEVLTALGLAIAKPKPNNGQQFLLRNNNICLGLRSSIPLDDANNRLVWKKDIRMGVFHNTETSDSATDTPISDDLKSFIQAAKEDATLLASTDSAHFLAVEIGKKLFSFLLKPEEDLVTWCSLAELGMDSLVAIEVRQWWRQIFEFDISVLEMLGMSTLDALGQHAATEMLKLFHGVQS</sequence>
<evidence type="ECO:0000256" key="7">
    <source>
        <dbReference type="PROSITE-ProRule" id="PRU01363"/>
    </source>
</evidence>
<dbReference type="InterPro" id="IPR016039">
    <property type="entry name" value="Thiolase-like"/>
</dbReference>
<dbReference type="Gene3D" id="3.40.366.10">
    <property type="entry name" value="Malonyl-Coenzyme A Acyl Carrier Protein, domain 2"/>
    <property type="match status" value="1"/>
</dbReference>
<accession>A0AAD6HH26</accession>
<dbReference type="InterPro" id="IPR016036">
    <property type="entry name" value="Malonyl_transacylase_ACP-bd"/>
</dbReference>
<dbReference type="Proteomes" id="UP001215712">
    <property type="component" value="Unassembled WGS sequence"/>
</dbReference>
<keyword evidence="12" id="KW-1185">Reference proteome</keyword>
<dbReference type="SUPFAM" id="SSF47336">
    <property type="entry name" value="ACP-like"/>
    <property type="match status" value="1"/>
</dbReference>
<name>A0AAD6HH26_9EURO</name>
<dbReference type="SMART" id="SM00829">
    <property type="entry name" value="PKS_ER"/>
    <property type="match status" value="1"/>
</dbReference>
<dbReference type="InterPro" id="IPR020806">
    <property type="entry name" value="PKS_PP-bd"/>
</dbReference>
<dbReference type="InterPro" id="IPR042104">
    <property type="entry name" value="PKS_dehydratase_sf"/>
</dbReference>
<dbReference type="GO" id="GO:0030639">
    <property type="term" value="P:polyketide biosynthetic process"/>
    <property type="evidence" value="ECO:0007669"/>
    <property type="project" value="UniProtKB-ARBA"/>
</dbReference>
<dbReference type="Pfam" id="PF08240">
    <property type="entry name" value="ADH_N"/>
    <property type="match status" value="1"/>
</dbReference>
<dbReference type="Pfam" id="PF00550">
    <property type="entry name" value="PP-binding"/>
    <property type="match status" value="1"/>
</dbReference>
<dbReference type="InterPro" id="IPR014031">
    <property type="entry name" value="Ketoacyl_synth_C"/>
</dbReference>
<keyword evidence="4" id="KW-0521">NADP</keyword>
<dbReference type="InterPro" id="IPR049552">
    <property type="entry name" value="PKS_DH_N"/>
</dbReference>
<evidence type="ECO:0000259" key="8">
    <source>
        <dbReference type="PROSITE" id="PS50075"/>
    </source>
</evidence>
<dbReference type="Gene3D" id="3.40.50.150">
    <property type="entry name" value="Vaccinia Virus protein VP39"/>
    <property type="match status" value="1"/>
</dbReference>
<dbReference type="Pfam" id="PF00109">
    <property type="entry name" value="ketoacyl-synt"/>
    <property type="match status" value="1"/>
</dbReference>
<dbReference type="InterPro" id="IPR014030">
    <property type="entry name" value="Ketoacyl_synth_N"/>
</dbReference>
<dbReference type="GO" id="GO:0016491">
    <property type="term" value="F:oxidoreductase activity"/>
    <property type="evidence" value="ECO:0007669"/>
    <property type="project" value="InterPro"/>
</dbReference>
<dbReference type="InterPro" id="IPR016035">
    <property type="entry name" value="Acyl_Trfase/lysoPLipase"/>
</dbReference>
<dbReference type="PROSITE" id="PS52019">
    <property type="entry name" value="PKS_MFAS_DH"/>
    <property type="match status" value="1"/>
</dbReference>
<dbReference type="InterPro" id="IPR050091">
    <property type="entry name" value="PKS_NRPS_Biosynth_Enz"/>
</dbReference>
<dbReference type="InterPro" id="IPR013154">
    <property type="entry name" value="ADH-like_N"/>
</dbReference>
<dbReference type="Gene3D" id="3.90.180.10">
    <property type="entry name" value="Medium-chain alcohol dehydrogenases, catalytic domain"/>
    <property type="match status" value="1"/>
</dbReference>
<gene>
    <name evidence="11" type="ORF">N7493_008055</name>
</gene>
<keyword evidence="11" id="KW-0378">Hydrolase</keyword>
<protein>
    <submittedName>
        <fullName evidence="11">Acyl transferase/acyl hydrolase/lysophospholipase</fullName>
    </submittedName>
</protein>
<dbReference type="SUPFAM" id="SSF50129">
    <property type="entry name" value="GroES-like"/>
    <property type="match status" value="1"/>
</dbReference>
<dbReference type="SUPFAM" id="SSF53335">
    <property type="entry name" value="S-adenosyl-L-methionine-dependent methyltransferases"/>
    <property type="match status" value="1"/>
</dbReference>
<dbReference type="InterPro" id="IPR013217">
    <property type="entry name" value="Methyltransf_12"/>
</dbReference>
<feature type="active site" description="Proton donor; for dehydratase activity" evidence="7">
    <location>
        <position position="1124"/>
    </location>
</feature>
<feature type="region of interest" description="C-terminal hotdog fold" evidence="7">
    <location>
        <begin position="1064"/>
        <end position="1208"/>
    </location>
</feature>
<feature type="active site" description="Proton acceptor; for dehydratase activity" evidence="7">
    <location>
        <position position="956"/>
    </location>
</feature>
<dbReference type="SMART" id="SM00822">
    <property type="entry name" value="PKS_KR"/>
    <property type="match status" value="1"/>
</dbReference>
<dbReference type="SUPFAM" id="SSF51735">
    <property type="entry name" value="NAD(P)-binding Rossmann-fold domains"/>
    <property type="match status" value="2"/>
</dbReference>
<dbReference type="Pfam" id="PF08242">
    <property type="entry name" value="Methyltransf_12"/>
    <property type="match status" value="1"/>
</dbReference>
<dbReference type="InterPro" id="IPR049900">
    <property type="entry name" value="PKS_mFAS_DH"/>
</dbReference>
<evidence type="ECO:0000259" key="10">
    <source>
        <dbReference type="PROSITE" id="PS52019"/>
    </source>
</evidence>
<dbReference type="SMART" id="SM00826">
    <property type="entry name" value="PKS_DH"/>
    <property type="match status" value="1"/>
</dbReference>
<dbReference type="Pfam" id="PF08659">
    <property type="entry name" value="KR"/>
    <property type="match status" value="1"/>
</dbReference>
<keyword evidence="2" id="KW-0597">Phosphoprotein</keyword>
<evidence type="ECO:0000256" key="4">
    <source>
        <dbReference type="ARBA" id="ARBA00022857"/>
    </source>
</evidence>
<keyword evidence="3 11" id="KW-0808">Transferase</keyword>
<dbReference type="SMART" id="SM00823">
    <property type="entry name" value="PKS_PP"/>
    <property type="match status" value="1"/>
</dbReference>
<evidence type="ECO:0000313" key="12">
    <source>
        <dbReference type="Proteomes" id="UP001215712"/>
    </source>
</evidence>
<dbReference type="GO" id="GO:0016787">
    <property type="term" value="F:hydrolase activity"/>
    <property type="evidence" value="ECO:0007669"/>
    <property type="project" value="UniProtKB-KW"/>
</dbReference>
<comment type="caution">
    <text evidence="11">The sequence shown here is derived from an EMBL/GenBank/DDBJ whole genome shotgun (WGS) entry which is preliminary data.</text>
</comment>
<dbReference type="CDD" id="cd05195">
    <property type="entry name" value="enoyl_red"/>
    <property type="match status" value="1"/>
</dbReference>
<dbReference type="InterPro" id="IPR036736">
    <property type="entry name" value="ACP-like_sf"/>
</dbReference>
<dbReference type="GO" id="GO:0004312">
    <property type="term" value="F:fatty acid synthase activity"/>
    <property type="evidence" value="ECO:0007669"/>
    <property type="project" value="TreeGrafter"/>
</dbReference>
<dbReference type="GO" id="GO:0006633">
    <property type="term" value="P:fatty acid biosynthetic process"/>
    <property type="evidence" value="ECO:0007669"/>
    <property type="project" value="TreeGrafter"/>
</dbReference>
<dbReference type="InterPro" id="IPR013968">
    <property type="entry name" value="PKS_KR"/>
</dbReference>
<dbReference type="FunFam" id="3.40.50.720:FF:000209">
    <property type="entry name" value="Polyketide synthase Pks12"/>
    <property type="match status" value="1"/>
</dbReference>
<evidence type="ECO:0000313" key="11">
    <source>
        <dbReference type="EMBL" id="KAJ5716144.1"/>
    </source>
</evidence>
<dbReference type="Pfam" id="PF02801">
    <property type="entry name" value="Ketoacyl-synt_C"/>
    <property type="match status" value="1"/>
</dbReference>
<dbReference type="InterPro" id="IPR009081">
    <property type="entry name" value="PP-bd_ACP"/>
</dbReference>
<dbReference type="Pfam" id="PF00698">
    <property type="entry name" value="Acyl_transf_1"/>
    <property type="match status" value="1"/>
</dbReference>
<dbReference type="Gene3D" id="3.40.50.720">
    <property type="entry name" value="NAD(P)-binding Rossmann-like Domain"/>
    <property type="match status" value="2"/>
</dbReference>
<dbReference type="Pfam" id="PF21089">
    <property type="entry name" value="PKS_DH_N"/>
    <property type="match status" value="1"/>
</dbReference>
<dbReference type="InterPro" id="IPR020807">
    <property type="entry name" value="PKS_DH"/>
</dbReference>
<keyword evidence="5" id="KW-0511">Multifunctional enzyme</keyword>
<dbReference type="Pfam" id="PF16197">
    <property type="entry name" value="KAsynt_C_assoc"/>
    <property type="match status" value="1"/>
</dbReference>
<dbReference type="InterPro" id="IPR020841">
    <property type="entry name" value="PKS_Beta-ketoAc_synthase_dom"/>
</dbReference>
<dbReference type="InterPro" id="IPR001227">
    <property type="entry name" value="Ac_transferase_dom_sf"/>
</dbReference>
<dbReference type="InterPro" id="IPR011032">
    <property type="entry name" value="GroES-like_sf"/>
</dbReference>
<dbReference type="Pfam" id="PF14765">
    <property type="entry name" value="PS-DH"/>
    <property type="match status" value="1"/>
</dbReference>
<keyword evidence="6" id="KW-0012">Acyltransferase</keyword>
<dbReference type="SUPFAM" id="SSF53901">
    <property type="entry name" value="Thiolase-like"/>
    <property type="match status" value="1"/>
</dbReference>
<reference evidence="11" key="1">
    <citation type="journal article" date="2023" name="IMA Fungus">
        <title>Comparative genomic study of the Penicillium genus elucidates a diverse pangenome and 15 lateral gene transfer events.</title>
        <authorList>
            <person name="Petersen C."/>
            <person name="Sorensen T."/>
            <person name="Nielsen M.R."/>
            <person name="Sondergaard T.E."/>
            <person name="Sorensen J.L."/>
            <person name="Fitzpatrick D.A."/>
            <person name="Frisvad J.C."/>
            <person name="Nielsen K.L."/>
        </authorList>
    </citation>
    <scope>NUCLEOTIDE SEQUENCE</scope>
    <source>
        <strain evidence="11">IBT 17514</strain>
    </source>
</reference>
<dbReference type="Pfam" id="PF13602">
    <property type="entry name" value="ADH_zinc_N_2"/>
    <property type="match status" value="1"/>
</dbReference>
<dbReference type="Gene3D" id="3.40.47.10">
    <property type="match status" value="1"/>
</dbReference>
<evidence type="ECO:0000256" key="6">
    <source>
        <dbReference type="ARBA" id="ARBA00023315"/>
    </source>
</evidence>
<dbReference type="InterPro" id="IPR049551">
    <property type="entry name" value="PKS_DH_C"/>
</dbReference>
<evidence type="ECO:0000256" key="5">
    <source>
        <dbReference type="ARBA" id="ARBA00023268"/>
    </source>
</evidence>